<dbReference type="OMA" id="NITNTMR"/>
<organism evidence="4 5">
    <name type="scientific">Zootermopsis nevadensis</name>
    <name type="common">Dampwood termite</name>
    <dbReference type="NCBI Taxonomy" id="136037"/>
    <lineage>
        <taxon>Eukaryota</taxon>
        <taxon>Metazoa</taxon>
        <taxon>Ecdysozoa</taxon>
        <taxon>Arthropoda</taxon>
        <taxon>Hexapoda</taxon>
        <taxon>Insecta</taxon>
        <taxon>Pterygota</taxon>
        <taxon>Neoptera</taxon>
        <taxon>Polyneoptera</taxon>
        <taxon>Dictyoptera</taxon>
        <taxon>Blattodea</taxon>
        <taxon>Blattoidea</taxon>
        <taxon>Termitoidae</taxon>
        <taxon>Termopsidae</taxon>
        <taxon>Zootermopsis</taxon>
    </lineage>
</organism>
<dbReference type="OrthoDB" id="5978806at2759"/>
<evidence type="ECO:0000313" key="4">
    <source>
        <dbReference type="EMBL" id="KDR18720.1"/>
    </source>
</evidence>
<keyword evidence="2" id="KW-0812">Transmembrane</keyword>
<dbReference type="PANTHER" id="PTHR33538">
    <property type="entry name" value="PROTEIN GAMETE EXPRESSED 1"/>
    <property type="match status" value="1"/>
</dbReference>
<feature type="compositionally biased region" description="Acidic residues" evidence="1">
    <location>
        <begin position="546"/>
        <end position="561"/>
    </location>
</feature>
<feature type="signal peptide" evidence="3">
    <location>
        <begin position="1"/>
        <end position="30"/>
    </location>
</feature>
<name>A0A067RHP8_ZOONE</name>
<protein>
    <recommendedName>
        <fullName evidence="6">Protein brambleberry</fullName>
    </recommendedName>
</protein>
<dbReference type="eggNOG" id="ENOG502QRBT">
    <property type="taxonomic scope" value="Eukaryota"/>
</dbReference>
<feature type="region of interest" description="Disordered" evidence="1">
    <location>
        <begin position="525"/>
        <end position="563"/>
    </location>
</feature>
<keyword evidence="2" id="KW-1133">Transmembrane helix</keyword>
<dbReference type="AlphaFoldDB" id="A0A067RHP8"/>
<sequence length="647" mass="72110">MLVLEHPVRNRRSKARLLCLFVILIRGVDSSVLDWVWGSSKENADPRPKVGDAPVVKVPFEVTAEDEKFLQEAKKYTNLKLSDLDSCQHHIVMKIRNSCSDMTEEELAKMSVNLLNCQSAVEGRKQFPCTKSMTLRECTSSMDPDMWNTYHLMNNRARAVCYAARHQQFRALSELTVNKLMDSAQSQLNTMNSLKDGQQKLEVLTSNTMESVSLGHKSLMDQQEKLRVTQRNIQDFVALNLRELTREKALIAAGHREIAKMTEDVKKKLDEASSDLSSQVNERRENHKQLLEDLDTILDQVSLIWKSIDHSTQEIIAQHASAAAQYNSTLHKLAQINITVNYLLNLLDKTRQEIDERLGWLTSLIGDTGNQLGHVYSCVLHALYLIVGMIAASFVRAPTLTRAFLLVIVPLNLAAVYHHGDSASLDFLSMTILIFASTAVHCIIQAVLHYWTPRQPGPIYYLHGSQSPPVTNGFVPSPLSPVKPVASVLAQKGFIEKLRCFTADMLRGLKSLVSSLINRSKSVSAADSPIGNTRFDKGHRIPTPVSDEDIGDDSSDSDEVASQDNLQEGLTHYNGGSSDFLNVHSGIPPLRQRSSTPLYTASMRVSSRSGTPRPMCLAICRNGQQCRNSASLGSDVCRRHAFDSSFR</sequence>
<evidence type="ECO:0008006" key="6">
    <source>
        <dbReference type="Google" id="ProtNLM"/>
    </source>
</evidence>
<feature type="transmembrane region" description="Helical" evidence="2">
    <location>
        <begin position="374"/>
        <end position="395"/>
    </location>
</feature>
<keyword evidence="3" id="KW-0732">Signal</keyword>
<feature type="chain" id="PRO_5001645170" description="Protein brambleberry" evidence="3">
    <location>
        <begin position="31"/>
        <end position="647"/>
    </location>
</feature>
<accession>A0A067RHP8</accession>
<dbReference type="STRING" id="136037.A0A067RHP8"/>
<evidence type="ECO:0000256" key="2">
    <source>
        <dbReference type="SAM" id="Phobius"/>
    </source>
</evidence>
<feature type="transmembrane region" description="Helical" evidence="2">
    <location>
        <begin position="432"/>
        <end position="451"/>
    </location>
</feature>
<reference evidence="4 5" key="1">
    <citation type="journal article" date="2014" name="Nat. Commun.">
        <title>Molecular traces of alternative social organization in a termite genome.</title>
        <authorList>
            <person name="Terrapon N."/>
            <person name="Li C."/>
            <person name="Robertson H.M."/>
            <person name="Ji L."/>
            <person name="Meng X."/>
            <person name="Booth W."/>
            <person name="Chen Z."/>
            <person name="Childers C.P."/>
            <person name="Glastad K.M."/>
            <person name="Gokhale K."/>
            <person name="Gowin J."/>
            <person name="Gronenberg W."/>
            <person name="Hermansen R.A."/>
            <person name="Hu H."/>
            <person name="Hunt B.G."/>
            <person name="Huylmans A.K."/>
            <person name="Khalil S.M."/>
            <person name="Mitchell R.D."/>
            <person name="Munoz-Torres M.C."/>
            <person name="Mustard J.A."/>
            <person name="Pan H."/>
            <person name="Reese J.T."/>
            <person name="Scharf M.E."/>
            <person name="Sun F."/>
            <person name="Vogel H."/>
            <person name="Xiao J."/>
            <person name="Yang W."/>
            <person name="Yang Z."/>
            <person name="Yang Z."/>
            <person name="Zhou J."/>
            <person name="Zhu J."/>
            <person name="Brent C.S."/>
            <person name="Elsik C.G."/>
            <person name="Goodisman M.A."/>
            <person name="Liberles D.A."/>
            <person name="Roe R.M."/>
            <person name="Vargo E.L."/>
            <person name="Vilcinskas A."/>
            <person name="Wang J."/>
            <person name="Bornberg-Bauer E."/>
            <person name="Korb J."/>
            <person name="Zhang G."/>
            <person name="Liebig J."/>
        </authorList>
    </citation>
    <scope>NUCLEOTIDE SEQUENCE [LARGE SCALE GENOMIC DNA]</scope>
    <source>
        <tissue evidence="4">Whole organism</tissue>
    </source>
</reference>
<evidence type="ECO:0000256" key="1">
    <source>
        <dbReference type="SAM" id="MobiDB-lite"/>
    </source>
</evidence>
<feature type="transmembrane region" description="Helical" evidence="2">
    <location>
        <begin position="402"/>
        <end position="420"/>
    </location>
</feature>
<evidence type="ECO:0000313" key="5">
    <source>
        <dbReference type="Proteomes" id="UP000027135"/>
    </source>
</evidence>
<dbReference type="PANTHER" id="PTHR33538:SF1">
    <property type="entry name" value="PROTEIN BRAMBLEBERRY"/>
    <property type="match status" value="1"/>
</dbReference>
<proteinExistence type="predicted"/>
<dbReference type="Proteomes" id="UP000027135">
    <property type="component" value="Unassembled WGS sequence"/>
</dbReference>
<dbReference type="InParanoid" id="A0A067RHP8"/>
<keyword evidence="5" id="KW-1185">Reference proteome</keyword>
<dbReference type="EMBL" id="KK852675">
    <property type="protein sequence ID" value="KDR18720.1"/>
    <property type="molecule type" value="Genomic_DNA"/>
</dbReference>
<keyword evidence="2" id="KW-0472">Membrane</keyword>
<evidence type="ECO:0000256" key="3">
    <source>
        <dbReference type="SAM" id="SignalP"/>
    </source>
</evidence>
<dbReference type="InterPro" id="IPR040346">
    <property type="entry name" value="GEX1/Brambleberry"/>
</dbReference>
<gene>
    <name evidence="4" type="ORF">L798_07030</name>
</gene>